<dbReference type="CDD" id="cd12922">
    <property type="entry name" value="VKOR_5"/>
    <property type="match status" value="1"/>
</dbReference>
<organism evidence="12 13">
    <name type="scientific">Lacisediminihabitans changchengi</name>
    <dbReference type="NCBI Taxonomy" id="2787634"/>
    <lineage>
        <taxon>Bacteria</taxon>
        <taxon>Bacillati</taxon>
        <taxon>Actinomycetota</taxon>
        <taxon>Actinomycetes</taxon>
        <taxon>Micrococcales</taxon>
        <taxon>Microbacteriaceae</taxon>
        <taxon>Lacisediminihabitans</taxon>
    </lineage>
</organism>
<dbReference type="InterPro" id="IPR038354">
    <property type="entry name" value="VKOR_sf"/>
</dbReference>
<accession>A0A934SH31</accession>
<evidence type="ECO:0000256" key="5">
    <source>
        <dbReference type="ARBA" id="ARBA00022989"/>
    </source>
</evidence>
<dbReference type="Proteomes" id="UP000636458">
    <property type="component" value="Unassembled WGS sequence"/>
</dbReference>
<dbReference type="GO" id="GO:0016020">
    <property type="term" value="C:membrane"/>
    <property type="evidence" value="ECO:0007669"/>
    <property type="project" value="UniProtKB-SubCell"/>
</dbReference>
<proteinExistence type="inferred from homology"/>
<evidence type="ECO:0000256" key="9">
    <source>
        <dbReference type="ARBA" id="ARBA00023284"/>
    </source>
</evidence>
<feature type="transmembrane region" description="Helical" evidence="10">
    <location>
        <begin position="138"/>
        <end position="156"/>
    </location>
</feature>
<dbReference type="GO" id="GO:0048038">
    <property type="term" value="F:quinone binding"/>
    <property type="evidence" value="ECO:0007669"/>
    <property type="project" value="UniProtKB-KW"/>
</dbReference>
<keyword evidence="13" id="KW-1185">Reference proteome</keyword>
<keyword evidence="4" id="KW-0874">Quinone</keyword>
<name>A0A934SH31_9MICO</name>
<evidence type="ECO:0000259" key="11">
    <source>
        <dbReference type="SMART" id="SM00756"/>
    </source>
</evidence>
<keyword evidence="9" id="KW-0676">Redox-active center</keyword>
<comment type="similarity">
    <text evidence="2">Belongs to the VKOR family.</text>
</comment>
<comment type="caution">
    <text evidence="12">The sequence shown here is derived from an EMBL/GenBank/DDBJ whole genome shotgun (WGS) entry which is preliminary data.</text>
</comment>
<evidence type="ECO:0000313" key="13">
    <source>
        <dbReference type="Proteomes" id="UP000636458"/>
    </source>
</evidence>
<evidence type="ECO:0000256" key="10">
    <source>
        <dbReference type="SAM" id="Phobius"/>
    </source>
</evidence>
<feature type="transmembrane region" description="Helical" evidence="10">
    <location>
        <begin position="163"/>
        <end position="183"/>
    </location>
</feature>
<evidence type="ECO:0000256" key="1">
    <source>
        <dbReference type="ARBA" id="ARBA00004141"/>
    </source>
</evidence>
<feature type="transmembrane region" description="Helical" evidence="10">
    <location>
        <begin position="234"/>
        <end position="253"/>
    </location>
</feature>
<dbReference type="EMBL" id="JAEPES010000001">
    <property type="protein sequence ID" value="MBK4346506.1"/>
    <property type="molecule type" value="Genomic_DNA"/>
</dbReference>
<keyword evidence="8" id="KW-1015">Disulfide bond</keyword>
<evidence type="ECO:0000256" key="2">
    <source>
        <dbReference type="ARBA" id="ARBA00006214"/>
    </source>
</evidence>
<keyword evidence="7 10" id="KW-0472">Membrane</keyword>
<keyword evidence="5 10" id="KW-1133">Transmembrane helix</keyword>
<gene>
    <name evidence="12" type="ORF">IV501_02555</name>
</gene>
<evidence type="ECO:0000256" key="3">
    <source>
        <dbReference type="ARBA" id="ARBA00022692"/>
    </source>
</evidence>
<feature type="transmembrane region" description="Helical" evidence="10">
    <location>
        <begin position="189"/>
        <end position="214"/>
    </location>
</feature>
<comment type="subcellular location">
    <subcellularLocation>
        <location evidence="1">Membrane</location>
        <topology evidence="1">Multi-pass membrane protein</topology>
    </subcellularLocation>
</comment>
<dbReference type="InterPro" id="IPR041714">
    <property type="entry name" value="VKOR_Actinobacteria"/>
</dbReference>
<keyword evidence="6" id="KW-0560">Oxidoreductase</keyword>
<evidence type="ECO:0000256" key="8">
    <source>
        <dbReference type="ARBA" id="ARBA00023157"/>
    </source>
</evidence>
<feature type="domain" description="Vitamin K epoxide reductase" evidence="11">
    <location>
        <begin position="74"/>
        <end position="215"/>
    </location>
</feature>
<dbReference type="SMART" id="SM00756">
    <property type="entry name" value="VKc"/>
    <property type="match status" value="1"/>
</dbReference>
<protein>
    <submittedName>
        <fullName evidence="12">Vitamin K epoxide reductase family protein</fullName>
    </submittedName>
</protein>
<feature type="transmembrane region" description="Helical" evidence="10">
    <location>
        <begin position="47"/>
        <end position="65"/>
    </location>
</feature>
<reference evidence="12" key="1">
    <citation type="submission" date="2021-01" db="EMBL/GenBank/DDBJ databases">
        <title>Lacisediminihabitans sp. nov. strain G11-30, isolated from Antarctic Soil.</title>
        <authorList>
            <person name="Li J."/>
        </authorList>
    </citation>
    <scope>NUCLEOTIDE SEQUENCE</scope>
    <source>
        <strain evidence="12">G11-30</strain>
    </source>
</reference>
<dbReference type="GO" id="GO:0016491">
    <property type="term" value="F:oxidoreductase activity"/>
    <property type="evidence" value="ECO:0007669"/>
    <property type="project" value="UniProtKB-KW"/>
</dbReference>
<keyword evidence="3 10" id="KW-0812">Transmembrane</keyword>
<sequence length="263" mass="28528">MLALGVAQLAGAELRPGWWLAITPLAALGAVFELWVIYLAIWRSSVTPFFVIQVLVFIAIFAFGVRRLPRTGNATALGIWLVLASSSGFFAAIRLVTDKVGTFVSPDVAPSCNVSVLVQCGKNLSSPEGSVFGFPNPLIGVGGWIAVLLVGVMVLAGLKFARWFWIAFNLGMLGALVFIIWLINQSIFHLGTLCPWCMTTWVAVIPTFLLVTFFNLKEGRFGGSARARSIGSSLYSFVPLISLLCFVVIFLLAQVQLDVITRI</sequence>
<dbReference type="InterPro" id="IPR012932">
    <property type="entry name" value="VKOR"/>
</dbReference>
<dbReference type="Pfam" id="PF07884">
    <property type="entry name" value="VKOR"/>
    <property type="match status" value="1"/>
</dbReference>
<feature type="transmembrane region" description="Helical" evidence="10">
    <location>
        <begin position="18"/>
        <end position="41"/>
    </location>
</feature>
<evidence type="ECO:0000256" key="7">
    <source>
        <dbReference type="ARBA" id="ARBA00023136"/>
    </source>
</evidence>
<dbReference type="AlphaFoldDB" id="A0A934SH31"/>
<feature type="transmembrane region" description="Helical" evidence="10">
    <location>
        <begin position="77"/>
        <end position="96"/>
    </location>
</feature>
<evidence type="ECO:0000256" key="4">
    <source>
        <dbReference type="ARBA" id="ARBA00022719"/>
    </source>
</evidence>
<evidence type="ECO:0000313" key="12">
    <source>
        <dbReference type="EMBL" id="MBK4346506.1"/>
    </source>
</evidence>
<dbReference type="Gene3D" id="1.20.1440.130">
    <property type="entry name" value="VKOR domain"/>
    <property type="match status" value="1"/>
</dbReference>
<evidence type="ECO:0000256" key="6">
    <source>
        <dbReference type="ARBA" id="ARBA00023002"/>
    </source>
</evidence>